<protein>
    <recommendedName>
        <fullName evidence="1">DUF11 domain-containing protein</fullName>
    </recommendedName>
</protein>
<name>X0V548_9ZZZZ</name>
<dbReference type="AlphaFoldDB" id="X0V548"/>
<feature type="domain" description="DUF11" evidence="1">
    <location>
        <begin position="2"/>
        <end position="59"/>
    </location>
</feature>
<evidence type="ECO:0000259" key="1">
    <source>
        <dbReference type="Pfam" id="PF01345"/>
    </source>
</evidence>
<sequence>MTIDKDTSTPIIAPGGMVTYTINVTNTDTATATNVSIWDTLPPTYFTYASTDSIVDTGTTRRANSA</sequence>
<dbReference type="InterPro" id="IPR047589">
    <property type="entry name" value="DUF11_rpt"/>
</dbReference>
<evidence type="ECO:0000313" key="2">
    <source>
        <dbReference type="EMBL" id="GAG13319.1"/>
    </source>
</evidence>
<dbReference type="Pfam" id="PF01345">
    <property type="entry name" value="DUF11"/>
    <property type="match status" value="1"/>
</dbReference>
<proteinExistence type="predicted"/>
<dbReference type="NCBIfam" id="TIGR01451">
    <property type="entry name" value="B_ant_repeat"/>
    <property type="match status" value="1"/>
</dbReference>
<reference evidence="2" key="1">
    <citation type="journal article" date="2014" name="Front. Microbiol.">
        <title>High frequency of phylogenetically diverse reductive dehalogenase-homologous genes in deep subseafloor sedimentary metagenomes.</title>
        <authorList>
            <person name="Kawai M."/>
            <person name="Futagami T."/>
            <person name="Toyoda A."/>
            <person name="Takaki Y."/>
            <person name="Nishi S."/>
            <person name="Hori S."/>
            <person name="Arai W."/>
            <person name="Tsubouchi T."/>
            <person name="Morono Y."/>
            <person name="Uchiyama I."/>
            <person name="Ito T."/>
            <person name="Fujiyama A."/>
            <person name="Inagaki F."/>
            <person name="Takami H."/>
        </authorList>
    </citation>
    <scope>NUCLEOTIDE SEQUENCE</scope>
    <source>
        <strain evidence="2">Expedition CK06-06</strain>
    </source>
</reference>
<comment type="caution">
    <text evidence="2">The sequence shown here is derived from an EMBL/GenBank/DDBJ whole genome shotgun (WGS) entry which is preliminary data.</text>
</comment>
<dbReference type="EMBL" id="BARS01024986">
    <property type="protein sequence ID" value="GAG13319.1"/>
    <property type="molecule type" value="Genomic_DNA"/>
</dbReference>
<dbReference type="InterPro" id="IPR001434">
    <property type="entry name" value="OmcB-like_DUF11"/>
</dbReference>
<organism evidence="2">
    <name type="scientific">marine sediment metagenome</name>
    <dbReference type="NCBI Taxonomy" id="412755"/>
    <lineage>
        <taxon>unclassified sequences</taxon>
        <taxon>metagenomes</taxon>
        <taxon>ecological metagenomes</taxon>
    </lineage>
</organism>
<gene>
    <name evidence="2" type="ORF">S01H1_39567</name>
</gene>
<accession>X0V548</accession>
<feature type="non-terminal residue" evidence="2">
    <location>
        <position position="66"/>
    </location>
</feature>